<dbReference type="Gene3D" id="3.30.240.20">
    <property type="entry name" value="bsu07140 like domains"/>
    <property type="match status" value="1"/>
</dbReference>
<evidence type="ECO:0000256" key="1">
    <source>
        <dbReference type="ARBA" id="ARBA00004651"/>
    </source>
</evidence>
<comment type="subcellular location">
    <subcellularLocation>
        <location evidence="1">Cell membrane</location>
        <topology evidence="1">Multi-pass membrane protein</topology>
    </subcellularLocation>
</comment>
<evidence type="ECO:0000313" key="10">
    <source>
        <dbReference type="Proteomes" id="UP000198942"/>
    </source>
</evidence>
<feature type="transmembrane region" description="Helical" evidence="7">
    <location>
        <begin position="70"/>
        <end position="87"/>
    </location>
</feature>
<feature type="transmembrane region" description="Helical" evidence="7">
    <location>
        <begin position="46"/>
        <end position="64"/>
    </location>
</feature>
<dbReference type="Proteomes" id="UP000198942">
    <property type="component" value="Unassembled WGS sequence"/>
</dbReference>
<organism evidence="9 10">
    <name type="scientific">Mucilaginibacter gossypiicola</name>
    <dbReference type="NCBI Taxonomy" id="551995"/>
    <lineage>
        <taxon>Bacteria</taxon>
        <taxon>Pseudomonadati</taxon>
        <taxon>Bacteroidota</taxon>
        <taxon>Sphingobacteriia</taxon>
        <taxon>Sphingobacteriales</taxon>
        <taxon>Sphingobacteriaceae</taxon>
        <taxon>Mucilaginibacter</taxon>
    </lineage>
</organism>
<feature type="transmembrane region" description="Helical" evidence="7">
    <location>
        <begin position="16"/>
        <end position="34"/>
    </location>
</feature>
<dbReference type="PANTHER" id="PTHR34582">
    <property type="entry name" value="UPF0702 TRANSMEMBRANE PROTEIN YCAP"/>
    <property type="match status" value="1"/>
</dbReference>
<dbReference type="OrthoDB" id="9793799at2"/>
<dbReference type="InterPro" id="IPR007353">
    <property type="entry name" value="DUF421"/>
</dbReference>
<keyword evidence="5 7" id="KW-1133">Transmembrane helix</keyword>
<evidence type="ECO:0000256" key="6">
    <source>
        <dbReference type="ARBA" id="ARBA00023136"/>
    </source>
</evidence>
<evidence type="ECO:0000259" key="8">
    <source>
        <dbReference type="Pfam" id="PF04239"/>
    </source>
</evidence>
<evidence type="ECO:0000256" key="3">
    <source>
        <dbReference type="ARBA" id="ARBA00022475"/>
    </source>
</evidence>
<dbReference type="EMBL" id="FOCL01000018">
    <property type="protein sequence ID" value="SEO99771.1"/>
    <property type="molecule type" value="Genomic_DNA"/>
</dbReference>
<proteinExistence type="inferred from homology"/>
<sequence>MEILVKLFGEGEKLSVLQMSSRGALMFLIMLVLIRISGRRSFGVRTALDNIIAVSLGAIMSRAVVGASPLFPVVVCCLVIVLLHRAVGRLIAASKKFSRVVEGDKILLFEDGVFLKEHMKRALVCQEDLMQGVRKSALTEDMEKIKKVYMERNGEISVIRK</sequence>
<accession>A0A1H8U995</accession>
<dbReference type="InterPro" id="IPR023090">
    <property type="entry name" value="UPF0702_alpha/beta_dom_sf"/>
</dbReference>
<reference evidence="10" key="1">
    <citation type="submission" date="2016-10" db="EMBL/GenBank/DDBJ databases">
        <authorList>
            <person name="Varghese N."/>
            <person name="Submissions S."/>
        </authorList>
    </citation>
    <scope>NUCLEOTIDE SEQUENCE [LARGE SCALE GENOMIC DNA]</scope>
    <source>
        <strain evidence="10">Gh-48</strain>
    </source>
</reference>
<feature type="domain" description="YetF C-terminal" evidence="8">
    <location>
        <begin position="94"/>
        <end position="161"/>
    </location>
</feature>
<evidence type="ECO:0000313" key="9">
    <source>
        <dbReference type="EMBL" id="SEO99771.1"/>
    </source>
</evidence>
<dbReference type="GO" id="GO:0005886">
    <property type="term" value="C:plasma membrane"/>
    <property type="evidence" value="ECO:0007669"/>
    <property type="project" value="UniProtKB-SubCell"/>
</dbReference>
<keyword evidence="6 7" id="KW-0472">Membrane</keyword>
<dbReference type="STRING" id="551995.SAMN05192574_11899"/>
<dbReference type="Pfam" id="PF04239">
    <property type="entry name" value="DUF421"/>
    <property type="match status" value="1"/>
</dbReference>
<evidence type="ECO:0000256" key="7">
    <source>
        <dbReference type="SAM" id="Phobius"/>
    </source>
</evidence>
<keyword evidence="10" id="KW-1185">Reference proteome</keyword>
<name>A0A1H8U995_9SPHI</name>
<dbReference type="PANTHER" id="PTHR34582:SF6">
    <property type="entry name" value="UPF0702 TRANSMEMBRANE PROTEIN YCAP"/>
    <property type="match status" value="1"/>
</dbReference>
<evidence type="ECO:0000256" key="4">
    <source>
        <dbReference type="ARBA" id="ARBA00022692"/>
    </source>
</evidence>
<dbReference type="RefSeq" id="WP_091221181.1">
    <property type="nucleotide sequence ID" value="NZ_FOCL01000018.1"/>
</dbReference>
<protein>
    <recommendedName>
        <fullName evidence="8">YetF C-terminal domain-containing protein</fullName>
    </recommendedName>
</protein>
<comment type="similarity">
    <text evidence="2">Belongs to the UPF0702 family.</text>
</comment>
<gene>
    <name evidence="9" type="ORF">SAMN05192574_11899</name>
</gene>
<keyword evidence="4 7" id="KW-0812">Transmembrane</keyword>
<evidence type="ECO:0000256" key="5">
    <source>
        <dbReference type="ARBA" id="ARBA00022989"/>
    </source>
</evidence>
<dbReference type="AlphaFoldDB" id="A0A1H8U995"/>
<evidence type="ECO:0000256" key="2">
    <source>
        <dbReference type="ARBA" id="ARBA00006448"/>
    </source>
</evidence>
<keyword evidence="3" id="KW-1003">Cell membrane</keyword>